<organism evidence="3">
    <name type="scientific">Ajellomyces dermatitidis (strain ATCC 18188 / CBS 674.68)</name>
    <name type="common">Blastomyces dermatitidis</name>
    <dbReference type="NCBI Taxonomy" id="653446"/>
    <lineage>
        <taxon>Eukaryota</taxon>
        <taxon>Fungi</taxon>
        <taxon>Dikarya</taxon>
        <taxon>Ascomycota</taxon>
        <taxon>Pezizomycotina</taxon>
        <taxon>Eurotiomycetes</taxon>
        <taxon>Eurotiomycetidae</taxon>
        <taxon>Onygenales</taxon>
        <taxon>Ajellomycetaceae</taxon>
        <taxon>Blastomyces</taxon>
    </lineage>
</organism>
<feature type="compositionally biased region" description="Low complexity" evidence="1">
    <location>
        <begin position="412"/>
        <end position="425"/>
    </location>
</feature>
<keyword evidence="2" id="KW-0472">Membrane</keyword>
<dbReference type="EMBL" id="GG749408">
    <property type="protein sequence ID" value="KMW66629.1"/>
    <property type="molecule type" value="Genomic_DNA"/>
</dbReference>
<feature type="region of interest" description="Disordered" evidence="1">
    <location>
        <begin position="293"/>
        <end position="428"/>
    </location>
</feature>
<feature type="compositionally biased region" description="Low complexity" evidence="1">
    <location>
        <begin position="354"/>
        <end position="374"/>
    </location>
</feature>
<feature type="compositionally biased region" description="Pro residues" evidence="1">
    <location>
        <begin position="401"/>
        <end position="411"/>
    </location>
</feature>
<feature type="compositionally biased region" description="Polar residues" evidence="1">
    <location>
        <begin position="375"/>
        <end position="384"/>
    </location>
</feature>
<gene>
    <name evidence="3" type="ORF">BDDG_11624</name>
</gene>
<proteinExistence type="predicted"/>
<feature type="compositionally biased region" description="Acidic residues" evidence="1">
    <location>
        <begin position="185"/>
        <end position="212"/>
    </location>
</feature>
<protein>
    <submittedName>
        <fullName evidence="3">Uncharacterized protein</fullName>
    </submittedName>
</protein>
<feature type="transmembrane region" description="Helical" evidence="2">
    <location>
        <begin position="447"/>
        <end position="469"/>
    </location>
</feature>
<feature type="compositionally biased region" description="Low complexity" evidence="1">
    <location>
        <begin position="37"/>
        <end position="50"/>
    </location>
</feature>
<reference evidence="3" key="1">
    <citation type="submission" date="2010-03" db="EMBL/GenBank/DDBJ databases">
        <title>Annotation of Blastomyces dermatitidis strain ATCC 18188.</title>
        <authorList>
            <consortium name="The Broad Institute Genome Sequencing Platform"/>
            <consortium name="Broad Institute Genome Sequencing Center for Infectious Disease."/>
            <person name="Cuomo C."/>
            <person name="Klein B."/>
            <person name="Sullivan T."/>
            <person name="Heitman J."/>
            <person name="Young S."/>
            <person name="Zeng Q."/>
            <person name="Gargeya S."/>
            <person name="Alvarado L."/>
            <person name="Berlin A.M."/>
            <person name="Chapman S.B."/>
            <person name="Chen Z."/>
            <person name="Freedman E."/>
            <person name="Gellesch M."/>
            <person name="Goldberg J."/>
            <person name="Griggs A."/>
            <person name="Gujja S."/>
            <person name="Heilman E."/>
            <person name="Heiman D."/>
            <person name="Howarth C."/>
            <person name="Mehta T."/>
            <person name="Neiman D."/>
            <person name="Pearson M."/>
            <person name="Roberts A."/>
            <person name="Saif S."/>
            <person name="Shea T."/>
            <person name="Shenoy N."/>
            <person name="Sisk P."/>
            <person name="Stolte C."/>
            <person name="Sykes S."/>
            <person name="White J."/>
            <person name="Yandava C."/>
            <person name="Haas B."/>
            <person name="Nusbaum C."/>
            <person name="Birren B."/>
        </authorList>
    </citation>
    <scope>NUCLEOTIDE SEQUENCE</scope>
    <source>
        <strain evidence="3">ATCC 18188</strain>
    </source>
</reference>
<feature type="compositionally biased region" description="Low complexity" evidence="1">
    <location>
        <begin position="65"/>
        <end position="74"/>
    </location>
</feature>
<feature type="compositionally biased region" description="Basic residues" evidence="1">
    <location>
        <begin position="321"/>
        <end position="330"/>
    </location>
</feature>
<feature type="region of interest" description="Disordered" evidence="1">
    <location>
        <begin position="150"/>
        <end position="169"/>
    </location>
</feature>
<feature type="region of interest" description="Disordered" evidence="1">
    <location>
        <begin position="185"/>
        <end position="215"/>
    </location>
</feature>
<keyword evidence="2" id="KW-0812">Transmembrane</keyword>
<name>A0A0J9HCA1_AJEDA</name>
<dbReference type="Proteomes" id="UP000007802">
    <property type="component" value="Unassembled WGS sequence"/>
</dbReference>
<evidence type="ECO:0000256" key="2">
    <source>
        <dbReference type="SAM" id="Phobius"/>
    </source>
</evidence>
<feature type="region of interest" description="Disordered" evidence="1">
    <location>
        <begin position="1"/>
        <end position="119"/>
    </location>
</feature>
<sequence>MTSSTCPLPPPAHLNPTFPSHNIYYQRHDDDNHLYYSQQSPSSDNHPSPHSHSRNDSFKDPSYNPHPNRNSNNHHIIHLPQPQLYPQSAEPPNAAPTLSHRAPQSMTHQNQNQNQDDCHSHSHAIERNTISHPASMLEQTHAPQIQTRMEARRSHGHNNHGVLMSEHLSPRAQQVDTRVLVYADDVEIDDGDDDDDDDDDDEDGDEDDDGDDRLDVVRSTETENAFFILLRLSFLVPTLTFIAALYTLAVLLFLLVTLPLRLCTPSPFFKSPPSAQICSLLLPLLRRHQRLIAPQPRSPRRKVDITNSNNSNNNSHDGRHCARYCRRARKKDGNGGAAVSTHPYDTIDSHQQKATNTTTTTTTTTTMTATTNDTQNSHPNTQIHGNPPSPLSPPVSLSSPRHPPNTTPPTSPLSSFPSLPCSPQLKPTPATTHSPPLLLLIHLLSPLLIPALLIAAWIAASFWVFAMILGNPDGTEGRDDGRVAVLGVRNWWWRWLCWARRRGGEGEGEGEEERWLGLNCVCEVFFIYYYYIHLCVSFWVFGFRPG</sequence>
<feature type="transmembrane region" description="Helical" evidence="2">
    <location>
        <begin position="525"/>
        <end position="543"/>
    </location>
</feature>
<accession>A0A0J9HCA1</accession>
<dbReference type="AlphaFoldDB" id="A0A0J9HCA1"/>
<evidence type="ECO:0000256" key="1">
    <source>
        <dbReference type="SAM" id="MobiDB-lite"/>
    </source>
</evidence>
<dbReference type="OrthoDB" id="5420214at2759"/>
<feature type="transmembrane region" description="Helical" evidence="2">
    <location>
        <begin position="234"/>
        <end position="260"/>
    </location>
</feature>
<evidence type="ECO:0000313" key="3">
    <source>
        <dbReference type="EMBL" id="KMW66629.1"/>
    </source>
</evidence>
<keyword evidence="2" id="KW-1133">Transmembrane helix</keyword>